<dbReference type="GO" id="GO:0009236">
    <property type="term" value="P:cobalamin biosynthetic process"/>
    <property type="evidence" value="ECO:0007669"/>
    <property type="project" value="UniProtKB-UniRule"/>
</dbReference>
<feature type="transmembrane region" description="Helical" evidence="9">
    <location>
        <begin position="90"/>
        <end position="108"/>
    </location>
</feature>
<evidence type="ECO:0000313" key="11">
    <source>
        <dbReference type="EMBL" id="KKB61689.1"/>
    </source>
</evidence>
<gene>
    <name evidence="9" type="primary">cobD</name>
    <name evidence="11" type="ORF">WM40_21625</name>
</gene>
<dbReference type="GO" id="GO:0005886">
    <property type="term" value="C:plasma membrane"/>
    <property type="evidence" value="ECO:0007669"/>
    <property type="project" value="UniProtKB-SubCell"/>
</dbReference>
<dbReference type="Proteomes" id="UP000033618">
    <property type="component" value="Unassembled WGS sequence"/>
</dbReference>
<dbReference type="PANTHER" id="PTHR34308">
    <property type="entry name" value="COBALAMIN BIOSYNTHESIS PROTEIN CBIB"/>
    <property type="match status" value="1"/>
</dbReference>
<dbReference type="EMBL" id="LAQU01000034">
    <property type="protein sequence ID" value="KKB61689.1"/>
    <property type="molecule type" value="Genomic_DNA"/>
</dbReference>
<comment type="pathway">
    <text evidence="2 9">Cofactor biosynthesis; adenosylcobalamin biosynthesis.</text>
</comment>
<feature type="chain" id="PRO_5002490912" description="Cobalamin biosynthesis protein CobD" evidence="10">
    <location>
        <begin position="17"/>
        <end position="349"/>
    </location>
</feature>
<accession>A0A0F5JVN6</accession>
<dbReference type="OrthoDB" id="9811967at2"/>
<keyword evidence="5 9" id="KW-0169">Cobalamin biosynthesis</keyword>
<comment type="caution">
    <text evidence="11">The sequence shown here is derived from an EMBL/GenBank/DDBJ whole genome shotgun (WGS) entry which is preliminary data.</text>
</comment>
<evidence type="ECO:0000256" key="1">
    <source>
        <dbReference type="ARBA" id="ARBA00004651"/>
    </source>
</evidence>
<evidence type="ECO:0000256" key="10">
    <source>
        <dbReference type="SAM" id="SignalP"/>
    </source>
</evidence>
<protein>
    <recommendedName>
        <fullName evidence="9">Cobalamin biosynthesis protein CobD</fullName>
    </recommendedName>
</protein>
<feature type="transmembrane region" description="Helical" evidence="9">
    <location>
        <begin position="327"/>
        <end position="344"/>
    </location>
</feature>
<dbReference type="AlphaFoldDB" id="A0A0F5JVN6"/>
<feature type="signal peptide" evidence="10">
    <location>
        <begin position="1"/>
        <end position="16"/>
    </location>
</feature>
<comment type="similarity">
    <text evidence="3 9">Belongs to the CobD/CbiB family.</text>
</comment>
<evidence type="ECO:0000256" key="8">
    <source>
        <dbReference type="ARBA" id="ARBA00023136"/>
    </source>
</evidence>
<dbReference type="STRING" id="28092.WM40_21625"/>
<comment type="caution">
    <text evidence="9">Lacks conserved residue(s) required for the propagation of feature annotation.</text>
</comment>
<keyword evidence="12" id="KW-1185">Reference proteome</keyword>
<keyword evidence="6 9" id="KW-0812">Transmembrane</keyword>
<keyword evidence="8 9" id="KW-0472">Membrane</keyword>
<reference evidence="11 12" key="1">
    <citation type="submission" date="2015-03" db="EMBL/GenBank/DDBJ databases">
        <title>Draft Genome Sequence of Burkholderia andropogonis type strain ICMP2807, isolated from Sorghum bicolor.</title>
        <authorList>
            <person name="Lopes-Santos L."/>
            <person name="Castro D.B."/>
            <person name="Ottoboni L.M."/>
            <person name="Park D."/>
            <person name="Weirc B.S."/>
            <person name="Destefano S.A."/>
        </authorList>
    </citation>
    <scope>NUCLEOTIDE SEQUENCE [LARGE SCALE GENOMIC DNA]</scope>
    <source>
        <strain evidence="11 12">ICMP2807</strain>
    </source>
</reference>
<evidence type="ECO:0000256" key="7">
    <source>
        <dbReference type="ARBA" id="ARBA00022989"/>
    </source>
</evidence>
<dbReference type="PANTHER" id="PTHR34308:SF1">
    <property type="entry name" value="COBALAMIN BIOSYNTHESIS PROTEIN CBIB"/>
    <property type="match status" value="1"/>
</dbReference>
<dbReference type="GO" id="GO:0015420">
    <property type="term" value="F:ABC-type vitamin B12 transporter activity"/>
    <property type="evidence" value="ECO:0007669"/>
    <property type="project" value="UniProtKB-UniRule"/>
</dbReference>
<name>A0A0F5JVN6_9BURK</name>
<comment type="function">
    <text evidence="9">Converts cobyric acid to cobinamide by the addition of aminopropanol on the F carboxylic group.</text>
</comment>
<organism evidence="11 12">
    <name type="scientific">Robbsia andropogonis</name>
    <dbReference type="NCBI Taxonomy" id="28092"/>
    <lineage>
        <taxon>Bacteria</taxon>
        <taxon>Pseudomonadati</taxon>
        <taxon>Pseudomonadota</taxon>
        <taxon>Betaproteobacteria</taxon>
        <taxon>Burkholderiales</taxon>
        <taxon>Burkholderiaceae</taxon>
        <taxon>Robbsia</taxon>
    </lineage>
</organism>
<proteinExistence type="inferred from homology"/>
<evidence type="ECO:0000313" key="12">
    <source>
        <dbReference type="Proteomes" id="UP000033618"/>
    </source>
</evidence>
<evidence type="ECO:0000256" key="3">
    <source>
        <dbReference type="ARBA" id="ARBA00006263"/>
    </source>
</evidence>
<keyword evidence="7 9" id="KW-1133">Transmembrane helix</keyword>
<dbReference type="InterPro" id="IPR004485">
    <property type="entry name" value="Cobalamin_biosynth_CobD/CbiB"/>
</dbReference>
<dbReference type="PATRIC" id="fig|28092.6.peg.5090"/>
<keyword evidence="10" id="KW-0732">Signal</keyword>
<evidence type="ECO:0000256" key="5">
    <source>
        <dbReference type="ARBA" id="ARBA00022573"/>
    </source>
</evidence>
<dbReference type="GO" id="GO:0048472">
    <property type="term" value="F:threonine-phosphate decarboxylase activity"/>
    <property type="evidence" value="ECO:0007669"/>
    <property type="project" value="InterPro"/>
</dbReference>
<evidence type="ECO:0000256" key="6">
    <source>
        <dbReference type="ARBA" id="ARBA00022692"/>
    </source>
</evidence>
<evidence type="ECO:0000256" key="2">
    <source>
        <dbReference type="ARBA" id="ARBA00004953"/>
    </source>
</evidence>
<dbReference type="HAMAP" id="MF_00024">
    <property type="entry name" value="CobD_CbiB"/>
    <property type="match status" value="1"/>
</dbReference>
<evidence type="ECO:0000256" key="4">
    <source>
        <dbReference type="ARBA" id="ARBA00022475"/>
    </source>
</evidence>
<dbReference type="Pfam" id="PF03186">
    <property type="entry name" value="CobD_Cbib"/>
    <property type="match status" value="1"/>
</dbReference>
<feature type="transmembrane region" description="Helical" evidence="9">
    <location>
        <begin position="188"/>
        <end position="209"/>
    </location>
</feature>
<dbReference type="RefSeq" id="WP_046153953.1">
    <property type="nucleotide sequence ID" value="NZ_CADFGU010000009.1"/>
</dbReference>
<comment type="subcellular location">
    <subcellularLocation>
        <location evidence="1 9">Cell membrane</location>
        <topology evidence="1 9">Multi-pass membrane protein</topology>
    </subcellularLocation>
</comment>
<sequence>MIGAFSFLTGSLLALAAVAVDRCLGEPARWHPLIGVGRVANGIERAFNRKAPSRTHDVHVPRCGEHECDDVRAQSADRAAAAISARMRGFLGWACVVLPPTAAAAFILHRCPWPIAALLHVLLLWFALGARSLRDHIAPVAQALARADLMSARAAAARVVSRDLTHADETAVAKAAVESTLENGSDAIFAPLFWFLIGGGPAALAYRLINTLDAMWGYRTPRLLHYGWAAARIDDIANWIPARLTAMAYLALGAAGDGWRCWQQQAPAWDSPNAGPVMAAGAGSLQVQLGGTARYHGRDEHRPLLGCGAPPMARDVTRALALVQRTLLLWLAIAMGIGVTLALWPRAWS</sequence>
<feature type="transmembrane region" description="Helical" evidence="9">
    <location>
        <begin position="115"/>
        <end position="133"/>
    </location>
</feature>
<evidence type="ECO:0000256" key="9">
    <source>
        <dbReference type="HAMAP-Rule" id="MF_00024"/>
    </source>
</evidence>
<keyword evidence="4 9" id="KW-1003">Cell membrane</keyword>
<dbReference type="UniPathway" id="UPA00148"/>